<protein>
    <submittedName>
        <fullName evidence="2">Set domain protein</fullName>
    </submittedName>
</protein>
<dbReference type="Gene3D" id="2.170.270.10">
    <property type="entry name" value="SET domain"/>
    <property type="match status" value="2"/>
</dbReference>
<dbReference type="Proteomes" id="UP000002009">
    <property type="component" value="Chromosome 16"/>
</dbReference>
<dbReference type="STRING" id="296587.C1EIX1"/>
<dbReference type="SUPFAM" id="SSF82199">
    <property type="entry name" value="SET domain"/>
    <property type="match status" value="1"/>
</dbReference>
<dbReference type="OMA" id="TYHSLLC"/>
<organism evidence="2 3">
    <name type="scientific">Micromonas commoda (strain RCC299 / NOUM17 / CCMP2709)</name>
    <name type="common">Picoplanktonic green alga</name>
    <dbReference type="NCBI Taxonomy" id="296587"/>
    <lineage>
        <taxon>Eukaryota</taxon>
        <taxon>Viridiplantae</taxon>
        <taxon>Chlorophyta</taxon>
        <taxon>Mamiellophyceae</taxon>
        <taxon>Mamiellales</taxon>
        <taxon>Mamiellaceae</taxon>
        <taxon>Micromonas</taxon>
    </lineage>
</organism>
<dbReference type="Gene3D" id="1.10.220.160">
    <property type="match status" value="1"/>
</dbReference>
<sequence>MAGASASSDELASRQLSLLLAPPTDDDVAAYYASLLAPGRPGHGDVLVKPSSTYRGRGLFAARDFAQGERVLCEPPLVGIQQESNREDATVCAQCFRYVGSIERQIATRLLRDSHREACEGVVERRVLEELAQGTRTLPNSSHFPLPECFECHGGCDRNSYCSDACASNAWSRHERHLCVGPCGVSGRGLAATAFVNHAKETNDIFPLAARVLLETAYAAENKRNNRIEPAMNPDDAHDDADQCLVDAWRPYAVAHKGVWWETVAKPADVPDGAGEDEFRASMRDIAAESLNLLRATLALSDANVLDRYPGLFTIEVYAVVIGMFELNNLEVAVASPVEDYFLAADETFPEDSPERLVTDPLLDALDVRYCVPCEGTGFFALQSQLNSDCDPNVTPLKDDGDVDGSCVLVAKRAVKKGEELTMCYVDEDADVRERRAELADYGFECACERCERESAGLGQARRGGKTK</sequence>
<evidence type="ECO:0000259" key="1">
    <source>
        <dbReference type="PROSITE" id="PS50280"/>
    </source>
</evidence>
<evidence type="ECO:0000313" key="3">
    <source>
        <dbReference type="Proteomes" id="UP000002009"/>
    </source>
</evidence>
<gene>
    <name evidence="2" type="ORF">MICPUN_89128</name>
</gene>
<evidence type="ECO:0000313" key="2">
    <source>
        <dbReference type="EMBL" id="ACO68089.1"/>
    </source>
</evidence>
<dbReference type="FunCoup" id="C1EIX1">
    <property type="interactions" value="1283"/>
</dbReference>
<dbReference type="PANTHER" id="PTHR47436:SF1">
    <property type="entry name" value="SET DOMAIN-CONTAINING PROTEIN"/>
    <property type="match status" value="1"/>
</dbReference>
<dbReference type="InParanoid" id="C1EIX1"/>
<dbReference type="Gene3D" id="6.10.140.2220">
    <property type="match status" value="1"/>
</dbReference>
<keyword evidence="3" id="KW-1185">Reference proteome</keyword>
<dbReference type="RefSeq" id="XP_002506831.1">
    <property type="nucleotide sequence ID" value="XM_002506785.1"/>
</dbReference>
<dbReference type="GO" id="GO:0008168">
    <property type="term" value="F:methyltransferase activity"/>
    <property type="evidence" value="ECO:0007669"/>
    <property type="project" value="InterPro"/>
</dbReference>
<dbReference type="GeneID" id="8249608"/>
<dbReference type="OrthoDB" id="5945798at2759"/>
<dbReference type="InterPro" id="IPR001214">
    <property type="entry name" value="SET_dom"/>
</dbReference>
<dbReference type="CDD" id="cd20071">
    <property type="entry name" value="SET_SMYD"/>
    <property type="match status" value="1"/>
</dbReference>
<dbReference type="InterPro" id="IPR046341">
    <property type="entry name" value="SET_dom_sf"/>
</dbReference>
<accession>C1EIX1</accession>
<dbReference type="SMART" id="SM00317">
    <property type="entry name" value="SET"/>
    <property type="match status" value="1"/>
</dbReference>
<proteinExistence type="predicted"/>
<reference evidence="2 3" key="1">
    <citation type="journal article" date="2009" name="Science">
        <title>Green evolution and dynamic adaptations revealed by genomes of the marine picoeukaryotes Micromonas.</title>
        <authorList>
            <person name="Worden A.Z."/>
            <person name="Lee J.H."/>
            <person name="Mock T."/>
            <person name="Rouze P."/>
            <person name="Simmons M.P."/>
            <person name="Aerts A.L."/>
            <person name="Allen A.E."/>
            <person name="Cuvelier M.L."/>
            <person name="Derelle E."/>
            <person name="Everett M.V."/>
            <person name="Foulon E."/>
            <person name="Grimwood J."/>
            <person name="Gundlach H."/>
            <person name="Henrissat B."/>
            <person name="Napoli C."/>
            <person name="McDonald S.M."/>
            <person name="Parker M.S."/>
            <person name="Rombauts S."/>
            <person name="Salamov A."/>
            <person name="Von Dassow P."/>
            <person name="Badger J.H."/>
            <person name="Coutinho P.M."/>
            <person name="Demir E."/>
            <person name="Dubchak I."/>
            <person name="Gentemann C."/>
            <person name="Eikrem W."/>
            <person name="Gready J.E."/>
            <person name="John U."/>
            <person name="Lanier W."/>
            <person name="Lindquist E.A."/>
            <person name="Lucas S."/>
            <person name="Mayer K.F."/>
            <person name="Moreau H."/>
            <person name="Not F."/>
            <person name="Otillar R."/>
            <person name="Panaud O."/>
            <person name="Pangilinan J."/>
            <person name="Paulsen I."/>
            <person name="Piegu B."/>
            <person name="Poliakov A."/>
            <person name="Robbens S."/>
            <person name="Schmutz J."/>
            <person name="Toulza E."/>
            <person name="Wyss T."/>
            <person name="Zelensky A."/>
            <person name="Zhou K."/>
            <person name="Armbrust E.V."/>
            <person name="Bhattacharya D."/>
            <person name="Goodenough U.W."/>
            <person name="Van de Peer Y."/>
            <person name="Grigoriev I.V."/>
        </authorList>
    </citation>
    <scope>NUCLEOTIDE SEQUENCE [LARGE SCALE GENOMIC DNA]</scope>
    <source>
        <strain evidence="3">RCC299 / NOUM17</strain>
    </source>
</reference>
<dbReference type="PANTHER" id="PTHR47436">
    <property type="entry name" value="HISTONE-LYSINE N-METHYLTRANSFERASE ATXR2"/>
    <property type="match status" value="1"/>
</dbReference>
<dbReference type="PROSITE" id="PS50280">
    <property type="entry name" value="SET"/>
    <property type="match status" value="1"/>
</dbReference>
<dbReference type="Pfam" id="PF00856">
    <property type="entry name" value="SET"/>
    <property type="match status" value="1"/>
</dbReference>
<dbReference type="EMBL" id="CP001334">
    <property type="protein sequence ID" value="ACO68089.1"/>
    <property type="molecule type" value="Genomic_DNA"/>
</dbReference>
<feature type="domain" description="SET" evidence="1">
    <location>
        <begin position="44"/>
        <end position="426"/>
    </location>
</feature>
<name>C1EIX1_MICCC</name>
<dbReference type="KEGG" id="mis:MICPUN_89128"/>
<dbReference type="InterPro" id="IPR044237">
    <property type="entry name" value="ATXR2-like"/>
</dbReference>
<dbReference type="AlphaFoldDB" id="C1EIX1"/>
<dbReference type="eggNOG" id="KOG2084">
    <property type="taxonomic scope" value="Eukaryota"/>
</dbReference>